<accession>A0ABW3HAV7</accession>
<reference evidence="2" key="1">
    <citation type="journal article" date="2019" name="Int. J. Syst. Evol. Microbiol.">
        <title>The Global Catalogue of Microorganisms (GCM) 10K type strain sequencing project: providing services to taxonomists for standard genome sequencing and annotation.</title>
        <authorList>
            <consortium name="The Broad Institute Genomics Platform"/>
            <consortium name="The Broad Institute Genome Sequencing Center for Infectious Disease"/>
            <person name="Wu L."/>
            <person name="Ma J."/>
        </authorList>
    </citation>
    <scope>NUCLEOTIDE SEQUENCE [LARGE SCALE GENOMIC DNA]</scope>
    <source>
        <strain evidence="2">CCUG 62982</strain>
    </source>
</reference>
<dbReference type="Proteomes" id="UP001596977">
    <property type="component" value="Unassembled WGS sequence"/>
</dbReference>
<keyword evidence="2" id="KW-1185">Reference proteome</keyword>
<dbReference type="EMBL" id="JBHTJG010000011">
    <property type="protein sequence ID" value="MFD0948179.1"/>
    <property type="molecule type" value="Genomic_DNA"/>
</dbReference>
<name>A0ABW3HAV7_9SPHN</name>
<organism evidence="1 2">
    <name type="scientific">Sphingomonas canadensis</name>
    <dbReference type="NCBI Taxonomy" id="1219257"/>
    <lineage>
        <taxon>Bacteria</taxon>
        <taxon>Pseudomonadati</taxon>
        <taxon>Pseudomonadota</taxon>
        <taxon>Alphaproteobacteria</taxon>
        <taxon>Sphingomonadales</taxon>
        <taxon>Sphingomonadaceae</taxon>
        <taxon>Sphingomonas</taxon>
    </lineage>
</organism>
<sequence length="194" mass="20214">MEEDDPPTIAYLLEHMATQSARMARYAEFVEQAYRAEAQGSAARLRLEAAAKGTPLASKLGRIRFMAEGADFLPLGGAEVTNTFTFNGPATGAFSGSGNAATGDINALYQTQAPQVASEQLAKLIALLDADPGVDGGAKNDVAKASEAPTKSTVQKVLDWFKVVSEGGKLASSTIAAAPTIIDTLHKVLPHLPG</sequence>
<evidence type="ECO:0000313" key="1">
    <source>
        <dbReference type="EMBL" id="MFD0948179.1"/>
    </source>
</evidence>
<protein>
    <submittedName>
        <fullName evidence="1">Uncharacterized protein</fullName>
    </submittedName>
</protein>
<comment type="caution">
    <text evidence="1">The sequence shown here is derived from an EMBL/GenBank/DDBJ whole genome shotgun (WGS) entry which is preliminary data.</text>
</comment>
<evidence type="ECO:0000313" key="2">
    <source>
        <dbReference type="Proteomes" id="UP001596977"/>
    </source>
</evidence>
<gene>
    <name evidence="1" type="ORF">ACFQ1E_17690</name>
</gene>
<proteinExistence type="predicted"/>
<dbReference type="RefSeq" id="WP_264946231.1">
    <property type="nucleotide sequence ID" value="NZ_JAPDRA010000011.1"/>
</dbReference>